<dbReference type="Pfam" id="PF03665">
    <property type="entry name" value="UPF0172"/>
    <property type="match status" value="1"/>
</dbReference>
<keyword evidence="2" id="KW-1185">Reference proteome</keyword>
<gene>
    <name evidence="1" type="ORF">ILEXP_LOCUS12881</name>
</gene>
<organism evidence="1 2">
    <name type="scientific">Ilex paraguariensis</name>
    <name type="common">yerba mate</name>
    <dbReference type="NCBI Taxonomy" id="185542"/>
    <lineage>
        <taxon>Eukaryota</taxon>
        <taxon>Viridiplantae</taxon>
        <taxon>Streptophyta</taxon>
        <taxon>Embryophyta</taxon>
        <taxon>Tracheophyta</taxon>
        <taxon>Spermatophyta</taxon>
        <taxon>Magnoliopsida</taxon>
        <taxon>eudicotyledons</taxon>
        <taxon>Gunneridae</taxon>
        <taxon>Pentapetalae</taxon>
        <taxon>asterids</taxon>
        <taxon>campanulids</taxon>
        <taxon>Aquifoliales</taxon>
        <taxon>Aquifoliaceae</taxon>
        <taxon>Ilex</taxon>
    </lineage>
</organism>
<sequence length="75" mass="8708">MAIDIKDWKRVIHGPFPLYTKDATRSWKLVGSEGSNRLSIKEPSANILLLDYVSSEKWKDIIDFDDHLDDISKQF</sequence>
<dbReference type="InterPro" id="IPR005366">
    <property type="entry name" value="EMC8/9"/>
</dbReference>
<evidence type="ECO:0000313" key="1">
    <source>
        <dbReference type="EMBL" id="CAK9145088.1"/>
    </source>
</evidence>
<dbReference type="Proteomes" id="UP001642360">
    <property type="component" value="Unassembled WGS sequence"/>
</dbReference>
<dbReference type="EMBL" id="CAUOFW020001458">
    <property type="protein sequence ID" value="CAK9145088.1"/>
    <property type="molecule type" value="Genomic_DNA"/>
</dbReference>
<name>A0ABC8RK38_9AQUA</name>
<reference evidence="1 2" key="1">
    <citation type="submission" date="2024-02" db="EMBL/GenBank/DDBJ databases">
        <authorList>
            <person name="Vignale AGUSTIN F."/>
            <person name="Sosa J E."/>
            <person name="Modenutti C."/>
        </authorList>
    </citation>
    <scope>NUCLEOTIDE SEQUENCE [LARGE SCALE GENOMIC DNA]</scope>
</reference>
<accession>A0ABC8RK38</accession>
<dbReference type="AlphaFoldDB" id="A0ABC8RK38"/>
<proteinExistence type="predicted"/>
<comment type="caution">
    <text evidence="1">The sequence shown here is derived from an EMBL/GenBank/DDBJ whole genome shotgun (WGS) entry which is preliminary data.</text>
</comment>
<protein>
    <submittedName>
        <fullName evidence="1">Uncharacterized protein</fullName>
    </submittedName>
</protein>
<evidence type="ECO:0000313" key="2">
    <source>
        <dbReference type="Proteomes" id="UP001642360"/>
    </source>
</evidence>